<evidence type="ECO:0000256" key="8">
    <source>
        <dbReference type="ARBA" id="ARBA00031155"/>
    </source>
</evidence>
<evidence type="ECO:0000313" key="11">
    <source>
        <dbReference type="EMBL" id="QPK79851.1"/>
    </source>
</evidence>
<feature type="region of interest" description="Disordered" evidence="10">
    <location>
        <begin position="1"/>
        <end position="29"/>
    </location>
</feature>
<dbReference type="CDD" id="cd04730">
    <property type="entry name" value="NPD_like"/>
    <property type="match status" value="1"/>
</dbReference>
<proteinExistence type="inferred from homology"/>
<evidence type="ECO:0000256" key="4">
    <source>
        <dbReference type="ARBA" id="ARBA00022630"/>
    </source>
</evidence>
<dbReference type="InterPro" id="IPR004136">
    <property type="entry name" value="NMO"/>
</dbReference>
<name>A0A7T0KFJ2_9CORY</name>
<dbReference type="GO" id="GO:0009636">
    <property type="term" value="P:response to toxic substance"/>
    <property type="evidence" value="ECO:0007669"/>
    <property type="project" value="UniProtKB-KW"/>
</dbReference>
<dbReference type="GO" id="GO:0018580">
    <property type="term" value="F:nitronate monooxygenase activity"/>
    <property type="evidence" value="ECO:0007669"/>
    <property type="project" value="InterPro"/>
</dbReference>
<organism evidence="11 12">
    <name type="scientific">Corynebacterium lizhenjunii</name>
    <dbReference type="NCBI Taxonomy" id="2709394"/>
    <lineage>
        <taxon>Bacteria</taxon>
        <taxon>Bacillati</taxon>
        <taxon>Actinomycetota</taxon>
        <taxon>Actinomycetes</taxon>
        <taxon>Mycobacteriales</taxon>
        <taxon>Corynebacteriaceae</taxon>
        <taxon>Corynebacterium</taxon>
    </lineage>
</organism>
<dbReference type="SUPFAM" id="SSF51412">
    <property type="entry name" value="Inosine monophosphate dehydrogenase (IMPDH)"/>
    <property type="match status" value="1"/>
</dbReference>
<sequence length="356" mass="37005">MSSLKPRETHPDSAAQPGSAARPDSAAQRNSAVLDSLEIPIVIAPMAGGPTTPALVRAAAQHGAFSALAWGTIDIKGAAAQLAEIGNERYGVNLFAPQEALEPAELEAARALAPEGQLPEVDYSFGWEEKLSLALEAAHPPAVLWAMFGAFSPEQCQRIHAVGAEAWVSVTDPEAAVVAARQGADVLCVQGPEAGGHRGTVDFRAEPDWHPLAELVRAMHASLEAEGLERPLIAAGGIRDAAGVTAALQLPGVRAVSCGSAFLLAEEAGTSASNRELIAAGGRTVSTRAFSGRYARGLATAFSDAHGDLAPIYPFLNPILAPRRAQGDLEVAYCLVGIEPEKIRGGSAGEILHQLY</sequence>
<dbReference type="RefSeq" id="WP_165007765.1">
    <property type="nucleotide sequence ID" value="NZ_CP064954.1"/>
</dbReference>
<dbReference type="KEGG" id="cliz:G7Y31_03920"/>
<evidence type="ECO:0000256" key="5">
    <source>
        <dbReference type="ARBA" id="ARBA00022643"/>
    </source>
</evidence>
<evidence type="ECO:0000313" key="12">
    <source>
        <dbReference type="Proteomes" id="UP000594681"/>
    </source>
</evidence>
<reference evidence="11 12" key="1">
    <citation type="submission" date="2020-11" db="EMBL/GenBank/DDBJ databases">
        <title>Corynebacterium sp. ZJ-599.</title>
        <authorList>
            <person name="Zhou J."/>
        </authorList>
    </citation>
    <scope>NUCLEOTIDE SEQUENCE [LARGE SCALE GENOMIC DNA]</scope>
    <source>
        <strain evidence="11 12">ZJ-599</strain>
    </source>
</reference>
<keyword evidence="4" id="KW-0285">Flavoprotein</keyword>
<evidence type="ECO:0000256" key="10">
    <source>
        <dbReference type="SAM" id="MobiDB-lite"/>
    </source>
</evidence>
<dbReference type="AlphaFoldDB" id="A0A7T0KFJ2"/>
<evidence type="ECO:0000256" key="9">
    <source>
        <dbReference type="ARBA" id="ARBA00049401"/>
    </source>
</evidence>
<comment type="catalytic activity">
    <reaction evidence="9">
        <text>3 propionate 3-nitronate + 3 O2 + H2O = 3 3-oxopropanoate + 2 nitrate + nitrite + H2O2 + 3 H(+)</text>
        <dbReference type="Rhea" id="RHEA:57332"/>
        <dbReference type="ChEBI" id="CHEBI:15377"/>
        <dbReference type="ChEBI" id="CHEBI:15378"/>
        <dbReference type="ChEBI" id="CHEBI:15379"/>
        <dbReference type="ChEBI" id="CHEBI:16240"/>
        <dbReference type="ChEBI" id="CHEBI:16301"/>
        <dbReference type="ChEBI" id="CHEBI:17632"/>
        <dbReference type="ChEBI" id="CHEBI:33190"/>
        <dbReference type="ChEBI" id="CHEBI:136067"/>
    </reaction>
</comment>
<evidence type="ECO:0000256" key="6">
    <source>
        <dbReference type="ARBA" id="ARBA00023002"/>
    </source>
</evidence>
<keyword evidence="3" id="KW-0216">Detoxification</keyword>
<dbReference type="Gene3D" id="3.20.20.70">
    <property type="entry name" value="Aldolase class I"/>
    <property type="match status" value="1"/>
</dbReference>
<protein>
    <recommendedName>
        <fullName evidence="8">Propionate 3-nitronate monooxygenase</fullName>
    </recommendedName>
</protein>
<dbReference type="EMBL" id="CP064954">
    <property type="protein sequence ID" value="QPK79851.1"/>
    <property type="molecule type" value="Genomic_DNA"/>
</dbReference>
<evidence type="ECO:0000256" key="2">
    <source>
        <dbReference type="ARBA" id="ARBA00009881"/>
    </source>
</evidence>
<dbReference type="PANTHER" id="PTHR42747:SF3">
    <property type="entry name" value="NITRONATE MONOOXYGENASE-RELATED"/>
    <property type="match status" value="1"/>
</dbReference>
<comment type="cofactor">
    <cofactor evidence="1">
        <name>FMN</name>
        <dbReference type="ChEBI" id="CHEBI:58210"/>
    </cofactor>
</comment>
<keyword evidence="5" id="KW-0288">FMN</keyword>
<evidence type="ECO:0000256" key="1">
    <source>
        <dbReference type="ARBA" id="ARBA00001917"/>
    </source>
</evidence>
<evidence type="ECO:0000256" key="3">
    <source>
        <dbReference type="ARBA" id="ARBA00022575"/>
    </source>
</evidence>
<dbReference type="Proteomes" id="UP000594681">
    <property type="component" value="Chromosome"/>
</dbReference>
<gene>
    <name evidence="11" type="ORF">G7Y31_03920</name>
</gene>
<keyword evidence="6" id="KW-0560">Oxidoreductase</keyword>
<keyword evidence="12" id="KW-1185">Reference proteome</keyword>
<dbReference type="InterPro" id="IPR013785">
    <property type="entry name" value="Aldolase_TIM"/>
</dbReference>
<dbReference type="PANTHER" id="PTHR42747">
    <property type="entry name" value="NITRONATE MONOOXYGENASE-RELATED"/>
    <property type="match status" value="1"/>
</dbReference>
<accession>A0A7T0KFJ2</accession>
<evidence type="ECO:0000256" key="7">
    <source>
        <dbReference type="ARBA" id="ARBA00023033"/>
    </source>
</evidence>
<keyword evidence="7 11" id="KW-0503">Monooxygenase</keyword>
<feature type="compositionally biased region" description="Basic and acidic residues" evidence="10">
    <location>
        <begin position="1"/>
        <end position="11"/>
    </location>
</feature>
<dbReference type="Pfam" id="PF03060">
    <property type="entry name" value="NMO"/>
    <property type="match status" value="1"/>
</dbReference>
<comment type="similarity">
    <text evidence="2">Belongs to the nitronate monooxygenase family. NMO class I subfamily.</text>
</comment>